<evidence type="ECO:0000256" key="8">
    <source>
        <dbReference type="ARBA" id="ARBA00023136"/>
    </source>
</evidence>
<comment type="caution">
    <text evidence="11">The sequence shown here is derived from an EMBL/GenBank/DDBJ whole genome shotgun (WGS) entry which is preliminary data.</text>
</comment>
<evidence type="ECO:0000256" key="2">
    <source>
        <dbReference type="ARBA" id="ARBA00022448"/>
    </source>
</evidence>
<keyword evidence="7 9" id="KW-0811">Translocation</keyword>
<dbReference type="Proteomes" id="UP000768471">
    <property type="component" value="Unassembled WGS sequence"/>
</dbReference>
<keyword evidence="5 9" id="KW-0653">Protein transport</keyword>
<comment type="similarity">
    <text evidence="9">Belongs to the SecE/SEC61-gamma family.</text>
</comment>
<evidence type="ECO:0000256" key="10">
    <source>
        <dbReference type="SAM" id="MobiDB-lite"/>
    </source>
</evidence>
<dbReference type="InterPro" id="IPR001901">
    <property type="entry name" value="Translocase_SecE/Sec61-g"/>
</dbReference>
<comment type="subcellular location">
    <subcellularLocation>
        <location evidence="1">Membrane</location>
    </subcellularLocation>
</comment>
<dbReference type="NCBIfam" id="TIGR00964">
    <property type="entry name" value="secE_bact"/>
    <property type="match status" value="1"/>
</dbReference>
<name>A0ABS0NCH5_9NEIS</name>
<dbReference type="PROSITE" id="PS01067">
    <property type="entry name" value="SECE_SEC61G"/>
    <property type="match status" value="1"/>
</dbReference>
<reference evidence="11 12" key="1">
    <citation type="submission" date="2020-09" db="EMBL/GenBank/DDBJ databases">
        <title>Eikenella S3660 sp. nov., isolated from a throat swab.</title>
        <authorList>
            <person name="Buhl M."/>
        </authorList>
    </citation>
    <scope>NUCLEOTIDE SEQUENCE [LARGE SCALE GENOMIC DNA]</scope>
    <source>
        <strain evidence="11 12">S3360</strain>
    </source>
</reference>
<sequence>MSDRKQKAKEMAVTLSAKSSRHESRDRVQSIQKKSRLGNTIKLLLAAMLVLGGATAFSLLTQQSLYIRWILLGASILLAVLIIFVWCDTGPKLIRYIKDSITEIKKVVWPAGNEAWRNTFFVLVFTAVMTVFLWLVDTFLVWLLVALSSGK</sequence>
<feature type="transmembrane region" description="Helical" evidence="9">
    <location>
        <begin position="120"/>
        <end position="145"/>
    </location>
</feature>
<evidence type="ECO:0000313" key="11">
    <source>
        <dbReference type="EMBL" id="MBH5329965.1"/>
    </source>
</evidence>
<evidence type="ECO:0000256" key="6">
    <source>
        <dbReference type="ARBA" id="ARBA00022989"/>
    </source>
</evidence>
<comment type="caution">
    <text evidence="9">Lacks conserved residue(s) required for the propagation of feature annotation.</text>
</comment>
<dbReference type="InterPro" id="IPR005807">
    <property type="entry name" value="SecE_bac"/>
</dbReference>
<protein>
    <recommendedName>
        <fullName evidence="9">Protein translocase subunit SecE</fullName>
    </recommendedName>
</protein>
<comment type="subunit">
    <text evidence="9">Component of the Sec protein translocase complex. Heterotrimer consisting of SecY, SecE and SecG subunits. The heterotrimers can form oligomers, although 1 heterotrimer is thought to be able to translocate proteins. Interacts with the ribosome. Interacts with SecDF, and other proteins may be involved. Interacts with SecA.</text>
</comment>
<dbReference type="HAMAP" id="MF_00422">
    <property type="entry name" value="SecE"/>
    <property type="match status" value="1"/>
</dbReference>
<comment type="function">
    <text evidence="9">Essential subunit of the Sec protein translocation channel SecYEG. Clamps together the 2 halves of SecY. May contact the channel plug during translocation.</text>
</comment>
<organism evidence="11 12">
    <name type="scientific">Eikenella glucosivorans</name>
    <dbReference type="NCBI Taxonomy" id="2766967"/>
    <lineage>
        <taxon>Bacteria</taxon>
        <taxon>Pseudomonadati</taxon>
        <taxon>Pseudomonadota</taxon>
        <taxon>Betaproteobacteria</taxon>
        <taxon>Neisseriales</taxon>
        <taxon>Neisseriaceae</taxon>
        <taxon>Eikenella</taxon>
    </lineage>
</organism>
<evidence type="ECO:0000256" key="9">
    <source>
        <dbReference type="HAMAP-Rule" id="MF_00422"/>
    </source>
</evidence>
<accession>A0ABS0NCH5</accession>
<dbReference type="Pfam" id="PF00584">
    <property type="entry name" value="SecE"/>
    <property type="match status" value="1"/>
</dbReference>
<keyword evidence="12" id="KW-1185">Reference proteome</keyword>
<proteinExistence type="inferred from homology"/>
<dbReference type="InterPro" id="IPR038379">
    <property type="entry name" value="SecE_sf"/>
</dbReference>
<evidence type="ECO:0000256" key="7">
    <source>
        <dbReference type="ARBA" id="ARBA00023010"/>
    </source>
</evidence>
<dbReference type="PANTHER" id="PTHR33910">
    <property type="entry name" value="PROTEIN TRANSLOCASE SUBUNIT SECE"/>
    <property type="match status" value="1"/>
</dbReference>
<keyword evidence="8 9" id="KW-0472">Membrane</keyword>
<evidence type="ECO:0000256" key="5">
    <source>
        <dbReference type="ARBA" id="ARBA00022927"/>
    </source>
</evidence>
<gene>
    <name evidence="9 11" type="primary">secE</name>
    <name evidence="11" type="ORF">H9Q10_09835</name>
</gene>
<evidence type="ECO:0000256" key="4">
    <source>
        <dbReference type="ARBA" id="ARBA00022692"/>
    </source>
</evidence>
<evidence type="ECO:0000313" key="12">
    <source>
        <dbReference type="Proteomes" id="UP000768471"/>
    </source>
</evidence>
<dbReference type="PANTHER" id="PTHR33910:SF1">
    <property type="entry name" value="PROTEIN TRANSLOCASE SUBUNIT SECE"/>
    <property type="match status" value="1"/>
</dbReference>
<feature type="transmembrane region" description="Helical" evidence="9">
    <location>
        <begin position="66"/>
        <end position="87"/>
    </location>
</feature>
<dbReference type="RefSeq" id="WP_197903810.1">
    <property type="nucleotide sequence ID" value="NZ_JACSGR010000007.1"/>
</dbReference>
<feature type="transmembrane region" description="Helical" evidence="9">
    <location>
        <begin position="43"/>
        <end position="60"/>
    </location>
</feature>
<keyword evidence="4 9" id="KW-0812">Transmembrane</keyword>
<keyword evidence="2 9" id="KW-0813">Transport</keyword>
<dbReference type="Gene3D" id="1.20.5.1030">
    <property type="entry name" value="Preprotein translocase secy subunit"/>
    <property type="match status" value="1"/>
</dbReference>
<feature type="compositionally biased region" description="Basic and acidic residues" evidence="10">
    <location>
        <begin position="1"/>
        <end position="10"/>
    </location>
</feature>
<keyword evidence="6 9" id="KW-1133">Transmembrane helix</keyword>
<keyword evidence="3 9" id="KW-1003">Cell membrane</keyword>
<dbReference type="EMBL" id="JACSGR010000007">
    <property type="protein sequence ID" value="MBH5329965.1"/>
    <property type="molecule type" value="Genomic_DNA"/>
</dbReference>
<evidence type="ECO:0000256" key="3">
    <source>
        <dbReference type="ARBA" id="ARBA00022475"/>
    </source>
</evidence>
<feature type="region of interest" description="Disordered" evidence="10">
    <location>
        <begin position="1"/>
        <end position="29"/>
    </location>
</feature>
<evidence type="ECO:0000256" key="1">
    <source>
        <dbReference type="ARBA" id="ARBA00004370"/>
    </source>
</evidence>